<protein>
    <submittedName>
        <fullName evidence="3">Relaxase/mobilization nuclease domain-containing protein</fullName>
    </submittedName>
</protein>
<name>A0ABT1CJ75_9PROT</name>
<dbReference type="InterPro" id="IPR005094">
    <property type="entry name" value="Endonuclease_MobA/VirD2"/>
</dbReference>
<evidence type="ECO:0000259" key="2">
    <source>
        <dbReference type="Pfam" id="PF03432"/>
    </source>
</evidence>
<feature type="region of interest" description="Disordered" evidence="1">
    <location>
        <begin position="274"/>
        <end position="370"/>
    </location>
</feature>
<comment type="caution">
    <text evidence="3">The sequence shown here is derived from an EMBL/GenBank/DDBJ whole genome shotgun (WGS) entry which is preliminary data.</text>
</comment>
<dbReference type="Proteomes" id="UP001523401">
    <property type="component" value="Unassembled WGS sequence"/>
</dbReference>
<feature type="compositionally biased region" description="Polar residues" evidence="1">
    <location>
        <begin position="599"/>
        <end position="622"/>
    </location>
</feature>
<feature type="compositionally biased region" description="Basic and acidic residues" evidence="1">
    <location>
        <begin position="580"/>
        <end position="591"/>
    </location>
</feature>
<reference evidence="3 4" key="1">
    <citation type="submission" date="2022-06" db="EMBL/GenBank/DDBJ databases">
        <title>Whole-genome of Asaia lannensis strain LMG 27011T.</title>
        <authorList>
            <person name="Sombolestani A."/>
        </authorList>
    </citation>
    <scope>NUCLEOTIDE SEQUENCE [LARGE SCALE GENOMIC DNA]</scope>
    <source>
        <strain evidence="3 4">NBRC 102526</strain>
    </source>
</reference>
<organism evidence="3 4">
    <name type="scientific">Asaia lannensis NBRC 102526</name>
    <dbReference type="NCBI Taxonomy" id="1307926"/>
    <lineage>
        <taxon>Bacteria</taxon>
        <taxon>Pseudomonadati</taxon>
        <taxon>Pseudomonadota</taxon>
        <taxon>Alphaproteobacteria</taxon>
        <taxon>Acetobacterales</taxon>
        <taxon>Acetobacteraceae</taxon>
        <taxon>Asaia</taxon>
    </lineage>
</organism>
<sequence>MILKSNPIKTTSGSGAIYHHLVEKTGDNERIHVWKGRRQDIDDCIADATAFNRVNAVQHFQISSREKLTTEQFADCITMLAQEFGFRASDVALAVIHTKTRHDGEADNRHCHILVRTTNAETGRVLDVSHRYERQEKIARLFELKHGLELTKGRHNLAVYHAVPEEYRERLQVLSEGALPNSVLSDPQSRRTQRQGASPFDIKYVLRDLYAGSTDWQAFQSAISSQGWSLMAGDKKPNVVLLKDEQGVIVGSLSRLLGVRKSEFSAFVLGHETPEQSAIRQGSKEDIASPGPRDTSRNPTGKGETPVDPSAVEDGTPSPDPRKPFEDSVSTTLEPASRRKISGPVLRTGATARSVAGTGAIPASSPKTRASITRGMTQSEVQAVIDFNEAQAEKEQQLRDHLHDQKRFADLLTELTESFQSRWSHLPAEPHPDPKSRDTAYIRAGHEKRLTGVRQDWLEAEARVTLWTPWHRAEARKARAVFDEALEALGYHRHDIGKLDMSDDSNFLYAMKWMADWIVRSREHRHRDWMNLPEVKDYLREKQALKEVLAYLKDTQDNEVMQMARINLLSAKARVTTLRQRADREAMEARDVQSGTGGSNRPRNASHTPSQTRPTSANTRPSLSGIMGIV</sequence>
<dbReference type="RefSeq" id="WP_252849924.1">
    <property type="nucleotide sequence ID" value="NZ_BAPW01000041.1"/>
</dbReference>
<dbReference type="EMBL" id="JAMXQU010000011">
    <property type="protein sequence ID" value="MCO6160923.1"/>
    <property type="molecule type" value="Genomic_DNA"/>
</dbReference>
<accession>A0ABT1CJ75</accession>
<evidence type="ECO:0000313" key="4">
    <source>
        <dbReference type="Proteomes" id="UP001523401"/>
    </source>
</evidence>
<proteinExistence type="predicted"/>
<keyword evidence="4" id="KW-1185">Reference proteome</keyword>
<evidence type="ECO:0000256" key="1">
    <source>
        <dbReference type="SAM" id="MobiDB-lite"/>
    </source>
</evidence>
<feature type="domain" description="MobA/VirD2-like nuclease" evidence="2">
    <location>
        <begin position="51"/>
        <end position="148"/>
    </location>
</feature>
<dbReference type="Pfam" id="PF03432">
    <property type="entry name" value="Relaxase"/>
    <property type="match status" value="1"/>
</dbReference>
<feature type="region of interest" description="Disordered" evidence="1">
    <location>
        <begin position="580"/>
        <end position="630"/>
    </location>
</feature>
<gene>
    <name evidence="3" type="ORF">NF685_12860</name>
</gene>
<evidence type="ECO:0000313" key="3">
    <source>
        <dbReference type="EMBL" id="MCO6160923.1"/>
    </source>
</evidence>